<evidence type="ECO:0008006" key="3">
    <source>
        <dbReference type="Google" id="ProtNLM"/>
    </source>
</evidence>
<dbReference type="CDD" id="cd00090">
    <property type="entry name" value="HTH_ARSR"/>
    <property type="match status" value="1"/>
</dbReference>
<proteinExistence type="predicted"/>
<dbReference type="Gene3D" id="1.10.10.10">
    <property type="entry name" value="Winged helix-like DNA-binding domain superfamily/Winged helix DNA-binding domain"/>
    <property type="match status" value="1"/>
</dbReference>
<dbReference type="OrthoDB" id="285635at2157"/>
<name>M0AFF7_9EURY</name>
<evidence type="ECO:0000313" key="2">
    <source>
        <dbReference type="Proteomes" id="UP000011693"/>
    </source>
</evidence>
<dbReference type="PATRIC" id="fig|1227492.4.peg.2705"/>
<dbReference type="STRING" id="1227492.C482_13635"/>
<sequence>MRARVSWMNEADDAILEYFQKLETDTDHRIALPPTAVWYNLVEELSVLNRSQNTISRRMNVLADAGLLEKTDKKRGYYKITDYGLSYLRGELEARELERGKN</sequence>
<dbReference type="SUPFAM" id="SSF46785">
    <property type="entry name" value="Winged helix' DNA-binding domain"/>
    <property type="match status" value="1"/>
</dbReference>
<dbReference type="InterPro" id="IPR011991">
    <property type="entry name" value="ArsR-like_HTH"/>
</dbReference>
<protein>
    <recommendedName>
        <fullName evidence="3">Transcriptional regulator</fullName>
    </recommendedName>
</protein>
<organism evidence="1 2">
    <name type="scientific">Natrialba chahannaoensis JCM 10990</name>
    <dbReference type="NCBI Taxonomy" id="1227492"/>
    <lineage>
        <taxon>Archaea</taxon>
        <taxon>Methanobacteriati</taxon>
        <taxon>Methanobacteriota</taxon>
        <taxon>Stenosarchaea group</taxon>
        <taxon>Halobacteria</taxon>
        <taxon>Halobacteriales</taxon>
        <taxon>Natrialbaceae</taxon>
        <taxon>Natrialba</taxon>
    </lineage>
</organism>
<evidence type="ECO:0000313" key="1">
    <source>
        <dbReference type="EMBL" id="ELY97279.1"/>
    </source>
</evidence>
<reference evidence="1 2" key="1">
    <citation type="journal article" date="2014" name="PLoS Genet.">
        <title>Phylogenetically driven sequencing of extremely halophilic archaea reveals strategies for static and dynamic osmo-response.</title>
        <authorList>
            <person name="Becker E.A."/>
            <person name="Seitzer P.M."/>
            <person name="Tritt A."/>
            <person name="Larsen D."/>
            <person name="Krusor M."/>
            <person name="Yao A.I."/>
            <person name="Wu D."/>
            <person name="Madern D."/>
            <person name="Eisen J.A."/>
            <person name="Darling A.E."/>
            <person name="Facciotti M.T."/>
        </authorList>
    </citation>
    <scope>NUCLEOTIDE SEQUENCE [LARGE SCALE GENOMIC DNA]</scope>
    <source>
        <strain evidence="1 2">JCM 10990</strain>
    </source>
</reference>
<dbReference type="EMBL" id="AOIN01000069">
    <property type="protein sequence ID" value="ELY97279.1"/>
    <property type="molecule type" value="Genomic_DNA"/>
</dbReference>
<dbReference type="InterPro" id="IPR036390">
    <property type="entry name" value="WH_DNA-bd_sf"/>
</dbReference>
<accession>M0AFF7</accession>
<dbReference type="InterPro" id="IPR036388">
    <property type="entry name" value="WH-like_DNA-bd_sf"/>
</dbReference>
<keyword evidence="2" id="KW-1185">Reference proteome</keyword>
<dbReference type="Proteomes" id="UP000011693">
    <property type="component" value="Unassembled WGS sequence"/>
</dbReference>
<gene>
    <name evidence="1" type="ORF">C482_13635</name>
</gene>
<comment type="caution">
    <text evidence="1">The sequence shown here is derived from an EMBL/GenBank/DDBJ whole genome shotgun (WGS) entry which is preliminary data.</text>
</comment>
<dbReference type="AlphaFoldDB" id="M0AFF7"/>